<accession>A0A8T0SN60</accession>
<name>A0A8T0SN60_PANVG</name>
<organism evidence="1 2">
    <name type="scientific">Panicum virgatum</name>
    <name type="common">Blackwell switchgrass</name>
    <dbReference type="NCBI Taxonomy" id="38727"/>
    <lineage>
        <taxon>Eukaryota</taxon>
        <taxon>Viridiplantae</taxon>
        <taxon>Streptophyta</taxon>
        <taxon>Embryophyta</taxon>
        <taxon>Tracheophyta</taxon>
        <taxon>Spermatophyta</taxon>
        <taxon>Magnoliopsida</taxon>
        <taxon>Liliopsida</taxon>
        <taxon>Poales</taxon>
        <taxon>Poaceae</taxon>
        <taxon>PACMAD clade</taxon>
        <taxon>Panicoideae</taxon>
        <taxon>Panicodae</taxon>
        <taxon>Paniceae</taxon>
        <taxon>Panicinae</taxon>
        <taxon>Panicum</taxon>
        <taxon>Panicum sect. Hiantes</taxon>
    </lineage>
</organism>
<keyword evidence="2" id="KW-1185">Reference proteome</keyword>
<dbReference type="Proteomes" id="UP000823388">
    <property type="component" value="Chromosome 5K"/>
</dbReference>
<protein>
    <submittedName>
        <fullName evidence="1">Uncharacterized protein</fullName>
    </submittedName>
</protein>
<dbReference type="AlphaFoldDB" id="A0A8T0SN60"/>
<proteinExistence type="predicted"/>
<dbReference type="EMBL" id="CM029045">
    <property type="protein sequence ID" value="KAG2599567.1"/>
    <property type="molecule type" value="Genomic_DNA"/>
</dbReference>
<sequence>MAYQMLKLSVKSGSHFLGTTTNRYNTYRGHFSLKKRFKISGAFETEWGEKVLRGLDFWSVIP</sequence>
<reference evidence="1" key="1">
    <citation type="submission" date="2020-05" db="EMBL/GenBank/DDBJ databases">
        <title>WGS assembly of Panicum virgatum.</title>
        <authorList>
            <person name="Lovell J.T."/>
            <person name="Jenkins J."/>
            <person name="Shu S."/>
            <person name="Juenger T.E."/>
            <person name="Schmutz J."/>
        </authorList>
    </citation>
    <scope>NUCLEOTIDE SEQUENCE</scope>
    <source>
        <strain evidence="1">AP13</strain>
    </source>
</reference>
<comment type="caution">
    <text evidence="1">The sequence shown here is derived from an EMBL/GenBank/DDBJ whole genome shotgun (WGS) entry which is preliminary data.</text>
</comment>
<gene>
    <name evidence="1" type="ORF">PVAP13_5KG425714</name>
</gene>
<evidence type="ECO:0000313" key="2">
    <source>
        <dbReference type="Proteomes" id="UP000823388"/>
    </source>
</evidence>
<evidence type="ECO:0000313" key="1">
    <source>
        <dbReference type="EMBL" id="KAG2599567.1"/>
    </source>
</evidence>